<reference evidence="1" key="2">
    <citation type="journal article" date="2015" name="Fish Shellfish Immunol.">
        <title>Early steps in the European eel (Anguilla anguilla)-Vibrio vulnificus interaction in the gills: Role of the RtxA13 toxin.</title>
        <authorList>
            <person name="Callol A."/>
            <person name="Pajuelo D."/>
            <person name="Ebbesson L."/>
            <person name="Teles M."/>
            <person name="MacKenzie S."/>
            <person name="Amaro C."/>
        </authorList>
    </citation>
    <scope>NUCLEOTIDE SEQUENCE</scope>
</reference>
<reference evidence="1" key="1">
    <citation type="submission" date="2014-11" db="EMBL/GenBank/DDBJ databases">
        <authorList>
            <person name="Amaro Gonzalez C."/>
        </authorList>
    </citation>
    <scope>NUCLEOTIDE SEQUENCE</scope>
</reference>
<dbReference type="AlphaFoldDB" id="A0A0E9XCB1"/>
<proteinExistence type="predicted"/>
<evidence type="ECO:0000313" key="1">
    <source>
        <dbReference type="EMBL" id="JAH99308.1"/>
    </source>
</evidence>
<organism evidence="1">
    <name type="scientific">Anguilla anguilla</name>
    <name type="common">European freshwater eel</name>
    <name type="synonym">Muraena anguilla</name>
    <dbReference type="NCBI Taxonomy" id="7936"/>
    <lineage>
        <taxon>Eukaryota</taxon>
        <taxon>Metazoa</taxon>
        <taxon>Chordata</taxon>
        <taxon>Craniata</taxon>
        <taxon>Vertebrata</taxon>
        <taxon>Euteleostomi</taxon>
        <taxon>Actinopterygii</taxon>
        <taxon>Neopterygii</taxon>
        <taxon>Teleostei</taxon>
        <taxon>Anguilliformes</taxon>
        <taxon>Anguillidae</taxon>
        <taxon>Anguilla</taxon>
    </lineage>
</organism>
<accession>A0A0E9XCB1</accession>
<protein>
    <submittedName>
        <fullName evidence="1">Uncharacterized protein</fullName>
    </submittedName>
</protein>
<sequence length="47" mass="5123">MGGEIQGKLVAARYIHTSYLILSTFSPTGQPMFYTTDLGFCAVPLLL</sequence>
<name>A0A0E9XCB1_ANGAN</name>
<dbReference type="EMBL" id="GBXM01009269">
    <property type="protein sequence ID" value="JAH99308.1"/>
    <property type="molecule type" value="Transcribed_RNA"/>
</dbReference>